<dbReference type="KEGG" id="ptes:JQU52_05610"/>
<name>A0A892ZMD1_9NEIS</name>
<evidence type="ECO:0000256" key="5">
    <source>
        <dbReference type="ARBA" id="ARBA00022989"/>
    </source>
</evidence>
<evidence type="ECO:0000256" key="3">
    <source>
        <dbReference type="ARBA" id="ARBA00022475"/>
    </source>
</evidence>
<evidence type="ECO:0000256" key="7">
    <source>
        <dbReference type="SAM" id="Phobius"/>
    </source>
</evidence>
<evidence type="ECO:0000256" key="6">
    <source>
        <dbReference type="ARBA" id="ARBA00023136"/>
    </source>
</evidence>
<dbReference type="Gene3D" id="3.40.50.300">
    <property type="entry name" value="P-loop containing nucleotide triphosphate hydrolases"/>
    <property type="match status" value="1"/>
</dbReference>
<keyword evidence="5 7" id="KW-1133">Transmembrane helix</keyword>
<keyword evidence="9" id="KW-1185">Reference proteome</keyword>
<sequence length="666" mass="74320">MNNKIAPALLLAVSASLLFGIGGLFLGSIVFVEWAGLKQAQPSLTLLYQYFSHRHLLPEALHTPLWGSMAVAGACALLPFPVVLLALLLPQKRELHGSSRFALKAEIAQAGLLKQQFSSEDYPDLLLGKVDNRFLRWSSNTFLYLAAPTRSGKGVSSVIPNCLHYWGSMVVYDPKLENFLITGGFRANMLKQKVFLFNPSGQMPEHTRNPNAPLVSHRWNPMTYIRRNPAYMYKDISNMAQILIPRPNKGDGSAMFFAESAQKLFVGLALYMLETEHERDLTDPAQKTTLANLFRLTAPEGGKPLGEWIKEEIELRDQQPHTMLSRNCKTLLYGFANGNAKTGADILATLTAPLGVFLDPVVEAATGDDDFHLDDVRRQRMTIYVGIIPTETGTFARLTNLFFSQLVGVNVQQGLPENNPQALKYQCALLMDEFTALGVIPAVQHGVSYIAGYGLRLLIIIQTPSQVVDLYGREATRTFFTNFDCQIVFPPREDNDAEEYSKMIGYETYKAKSTSRSSGRGSSRGQNVSDQRRALMLPQELKLMPKGDCIINLIHTRPIYAQKIIYWQEAVFIKRANLVLPEVPALRVQTHKRLIGITPMAQYVTDETMPESDWRDMSNPAELIKVIFGSLIRQDSPPEFIQQVSASIDTGLGINSMPVFQSLMKG</sequence>
<dbReference type="PANTHER" id="PTHR37937:SF1">
    <property type="entry name" value="CONJUGATIVE TRANSFER: DNA TRANSPORT"/>
    <property type="match status" value="1"/>
</dbReference>
<dbReference type="EMBL" id="CP069798">
    <property type="protein sequence ID" value="QRQ82856.1"/>
    <property type="molecule type" value="Genomic_DNA"/>
</dbReference>
<dbReference type="PANTHER" id="PTHR37937">
    <property type="entry name" value="CONJUGATIVE TRANSFER: DNA TRANSPORT"/>
    <property type="match status" value="1"/>
</dbReference>
<dbReference type="InterPro" id="IPR003688">
    <property type="entry name" value="TraG/VirD4"/>
</dbReference>
<comment type="subcellular location">
    <subcellularLocation>
        <location evidence="1">Cell membrane</location>
        <topology evidence="1">Multi-pass membrane protein</topology>
    </subcellularLocation>
</comment>
<gene>
    <name evidence="8" type="ORF">JQU52_05610</name>
</gene>
<dbReference type="SUPFAM" id="SSF52540">
    <property type="entry name" value="P-loop containing nucleoside triphosphate hydrolases"/>
    <property type="match status" value="1"/>
</dbReference>
<evidence type="ECO:0000256" key="2">
    <source>
        <dbReference type="ARBA" id="ARBA00008806"/>
    </source>
</evidence>
<accession>A0A892ZMD1</accession>
<keyword evidence="3" id="KW-1003">Cell membrane</keyword>
<feature type="transmembrane region" description="Helical" evidence="7">
    <location>
        <begin position="65"/>
        <end position="89"/>
    </location>
</feature>
<keyword evidence="6 7" id="KW-0472">Membrane</keyword>
<dbReference type="Pfam" id="PF02534">
    <property type="entry name" value="T4SS-DNA_transf"/>
    <property type="match status" value="1"/>
</dbReference>
<dbReference type="RefSeq" id="WP_230340149.1">
    <property type="nucleotide sequence ID" value="NZ_CP069798.1"/>
</dbReference>
<reference evidence="8" key="1">
    <citation type="submission" date="2021-02" db="EMBL/GenBank/DDBJ databases">
        <title>Neisseriaceae sp. 26B isolated from the cloaca of a Common Toad-headed Turtle (Mesoclemmys nasuta).</title>
        <authorList>
            <person name="Spergser J."/>
            <person name="Busse H.-J."/>
        </authorList>
    </citation>
    <scope>NUCLEOTIDE SEQUENCE</scope>
    <source>
        <strain evidence="8">26B</strain>
    </source>
</reference>
<proteinExistence type="inferred from homology"/>
<dbReference type="GO" id="GO:0005886">
    <property type="term" value="C:plasma membrane"/>
    <property type="evidence" value="ECO:0007669"/>
    <property type="project" value="UniProtKB-SubCell"/>
</dbReference>
<dbReference type="Proteomes" id="UP000653156">
    <property type="component" value="Chromosome"/>
</dbReference>
<dbReference type="CDD" id="cd01127">
    <property type="entry name" value="TrwB_TraG_TraD_VirD4"/>
    <property type="match status" value="1"/>
</dbReference>
<protein>
    <submittedName>
        <fullName evidence="8">Type IV secretory system conjugative DNA transfer family protein</fullName>
    </submittedName>
</protein>
<organism evidence="8 9">
    <name type="scientific">Paralysiella testudinis</name>
    <dbReference type="NCBI Taxonomy" id="2809020"/>
    <lineage>
        <taxon>Bacteria</taxon>
        <taxon>Pseudomonadati</taxon>
        <taxon>Pseudomonadota</taxon>
        <taxon>Betaproteobacteria</taxon>
        <taxon>Neisseriales</taxon>
        <taxon>Neisseriaceae</taxon>
        <taxon>Paralysiella</taxon>
    </lineage>
</organism>
<evidence type="ECO:0000313" key="8">
    <source>
        <dbReference type="EMBL" id="QRQ82856.1"/>
    </source>
</evidence>
<evidence type="ECO:0000313" key="9">
    <source>
        <dbReference type="Proteomes" id="UP000653156"/>
    </source>
</evidence>
<keyword evidence="4 7" id="KW-0812">Transmembrane</keyword>
<dbReference type="InterPro" id="IPR051539">
    <property type="entry name" value="T4SS-coupling_protein"/>
</dbReference>
<dbReference type="InterPro" id="IPR027417">
    <property type="entry name" value="P-loop_NTPase"/>
</dbReference>
<comment type="similarity">
    <text evidence="2">Belongs to the VirD4/TraG family.</text>
</comment>
<dbReference type="AlphaFoldDB" id="A0A892ZMD1"/>
<evidence type="ECO:0000256" key="1">
    <source>
        <dbReference type="ARBA" id="ARBA00004651"/>
    </source>
</evidence>
<evidence type="ECO:0000256" key="4">
    <source>
        <dbReference type="ARBA" id="ARBA00022692"/>
    </source>
</evidence>